<dbReference type="CDD" id="cd02440">
    <property type="entry name" value="AdoMet_MTases"/>
    <property type="match status" value="1"/>
</dbReference>
<dbReference type="AlphaFoldDB" id="A0A9P4NMJ8"/>
<evidence type="ECO:0000313" key="3">
    <source>
        <dbReference type="EMBL" id="KAF2427736.1"/>
    </source>
</evidence>
<protein>
    <recommendedName>
        <fullName evidence="2">Methyltransferase domain-containing protein</fullName>
    </recommendedName>
</protein>
<sequence length="392" mass="44452">MDITSRGKPPISSVSSSSTHSGKDDYSSGPAPFELIHGRRYLRDDHAYPLPCDLPELHRQNLQTLLATRVYGKALCSPFVEQQPPQNVLEIACGSGYWSSLCHDYFTELGCLNVSFTGLDIVHLAPDLRRQGVNWNFVQHDIRKVPLPFEDEQFDLVLLKDLSLVAQMGPQSERLLDDAMRVLRSGGVLEIWETDHTVRSLHPHPPSPPGSRPDDLDCALRTSTYLISAATPFGVSQNKFLQNSNGWIQEALDRRGLSPMPCARMQPILLQEPDRLQDIGFRRIAIPFSELKWEREDPERSIVRRKTEIAKGKFKERSDTILSEEQTSLRSAALLVVIQFIESMEPLLKDVSGKNQEEWQRWWNWMVADLYENGGATTGDCLEVGAYWARKV</sequence>
<dbReference type="Gene3D" id="3.40.50.150">
    <property type="entry name" value="Vaccinia Virus protein VP39"/>
    <property type="match status" value="1"/>
</dbReference>
<feature type="region of interest" description="Disordered" evidence="1">
    <location>
        <begin position="1"/>
        <end position="28"/>
    </location>
</feature>
<dbReference type="EMBL" id="MU007058">
    <property type="protein sequence ID" value="KAF2427736.1"/>
    <property type="molecule type" value="Genomic_DNA"/>
</dbReference>
<organism evidence="3 4">
    <name type="scientific">Tothia fuscella</name>
    <dbReference type="NCBI Taxonomy" id="1048955"/>
    <lineage>
        <taxon>Eukaryota</taxon>
        <taxon>Fungi</taxon>
        <taxon>Dikarya</taxon>
        <taxon>Ascomycota</taxon>
        <taxon>Pezizomycotina</taxon>
        <taxon>Dothideomycetes</taxon>
        <taxon>Pleosporomycetidae</taxon>
        <taxon>Venturiales</taxon>
        <taxon>Cylindrosympodiaceae</taxon>
        <taxon>Tothia</taxon>
    </lineage>
</organism>
<feature type="domain" description="Methyltransferase" evidence="2">
    <location>
        <begin position="88"/>
        <end position="187"/>
    </location>
</feature>
<evidence type="ECO:0000313" key="4">
    <source>
        <dbReference type="Proteomes" id="UP000800235"/>
    </source>
</evidence>
<dbReference type="PANTHER" id="PTHR43591">
    <property type="entry name" value="METHYLTRANSFERASE"/>
    <property type="match status" value="1"/>
</dbReference>
<keyword evidence="4" id="KW-1185">Reference proteome</keyword>
<reference evidence="3" key="1">
    <citation type="journal article" date="2020" name="Stud. Mycol.">
        <title>101 Dothideomycetes genomes: a test case for predicting lifestyles and emergence of pathogens.</title>
        <authorList>
            <person name="Haridas S."/>
            <person name="Albert R."/>
            <person name="Binder M."/>
            <person name="Bloem J."/>
            <person name="Labutti K."/>
            <person name="Salamov A."/>
            <person name="Andreopoulos B."/>
            <person name="Baker S."/>
            <person name="Barry K."/>
            <person name="Bills G."/>
            <person name="Bluhm B."/>
            <person name="Cannon C."/>
            <person name="Castanera R."/>
            <person name="Culley D."/>
            <person name="Daum C."/>
            <person name="Ezra D."/>
            <person name="Gonzalez J."/>
            <person name="Henrissat B."/>
            <person name="Kuo A."/>
            <person name="Liang C."/>
            <person name="Lipzen A."/>
            <person name="Lutzoni F."/>
            <person name="Magnuson J."/>
            <person name="Mondo S."/>
            <person name="Nolan M."/>
            <person name="Ohm R."/>
            <person name="Pangilinan J."/>
            <person name="Park H.-J."/>
            <person name="Ramirez L."/>
            <person name="Alfaro M."/>
            <person name="Sun H."/>
            <person name="Tritt A."/>
            <person name="Yoshinaga Y."/>
            <person name="Zwiers L.-H."/>
            <person name="Turgeon B."/>
            <person name="Goodwin S."/>
            <person name="Spatafora J."/>
            <person name="Crous P."/>
            <person name="Grigoriev I."/>
        </authorList>
    </citation>
    <scope>NUCLEOTIDE SEQUENCE</scope>
    <source>
        <strain evidence="3">CBS 130266</strain>
    </source>
</reference>
<accession>A0A9P4NMJ8</accession>
<dbReference type="Pfam" id="PF13649">
    <property type="entry name" value="Methyltransf_25"/>
    <property type="match status" value="1"/>
</dbReference>
<dbReference type="InterPro" id="IPR041698">
    <property type="entry name" value="Methyltransf_25"/>
</dbReference>
<comment type="caution">
    <text evidence="3">The sequence shown here is derived from an EMBL/GenBank/DDBJ whole genome shotgun (WGS) entry which is preliminary data.</text>
</comment>
<evidence type="ECO:0000259" key="2">
    <source>
        <dbReference type="Pfam" id="PF13649"/>
    </source>
</evidence>
<dbReference type="InterPro" id="IPR029063">
    <property type="entry name" value="SAM-dependent_MTases_sf"/>
</dbReference>
<dbReference type="Proteomes" id="UP000800235">
    <property type="component" value="Unassembled WGS sequence"/>
</dbReference>
<feature type="compositionally biased region" description="Low complexity" evidence="1">
    <location>
        <begin position="1"/>
        <end position="20"/>
    </location>
</feature>
<dbReference type="OrthoDB" id="2013972at2759"/>
<dbReference type="PANTHER" id="PTHR43591:SF50">
    <property type="entry name" value="METHYLTRANSFERASE DOMAIN-CONTAINING PROTEIN-RELATED"/>
    <property type="match status" value="1"/>
</dbReference>
<gene>
    <name evidence="3" type="ORF">EJ08DRAFT_651320</name>
</gene>
<proteinExistence type="predicted"/>
<evidence type="ECO:0000256" key="1">
    <source>
        <dbReference type="SAM" id="MobiDB-lite"/>
    </source>
</evidence>
<name>A0A9P4NMJ8_9PEZI</name>
<dbReference type="SUPFAM" id="SSF53335">
    <property type="entry name" value="S-adenosyl-L-methionine-dependent methyltransferases"/>
    <property type="match status" value="1"/>
</dbReference>